<comment type="caution">
    <text evidence="3">The sequence shown here is derived from an EMBL/GenBank/DDBJ whole genome shotgun (WGS) entry which is preliminary data.</text>
</comment>
<evidence type="ECO:0000313" key="3">
    <source>
        <dbReference type="EMBL" id="GFR98746.1"/>
    </source>
</evidence>
<accession>A0AAV4HNH3</accession>
<organism evidence="3 4">
    <name type="scientific">Elysia marginata</name>
    <dbReference type="NCBI Taxonomy" id="1093978"/>
    <lineage>
        <taxon>Eukaryota</taxon>
        <taxon>Metazoa</taxon>
        <taxon>Spiralia</taxon>
        <taxon>Lophotrochozoa</taxon>
        <taxon>Mollusca</taxon>
        <taxon>Gastropoda</taxon>
        <taxon>Heterobranchia</taxon>
        <taxon>Euthyneura</taxon>
        <taxon>Panpulmonata</taxon>
        <taxon>Sacoglossa</taxon>
        <taxon>Placobranchoidea</taxon>
        <taxon>Plakobranchidae</taxon>
        <taxon>Elysia</taxon>
    </lineage>
</organism>
<dbReference type="PROSITE" id="PS50994">
    <property type="entry name" value="INTEGRASE"/>
    <property type="match status" value="1"/>
</dbReference>
<dbReference type="InterPro" id="IPR050951">
    <property type="entry name" value="Retrovirus_Pol_polyprotein"/>
</dbReference>
<dbReference type="InterPro" id="IPR001584">
    <property type="entry name" value="Integrase_cat-core"/>
</dbReference>
<keyword evidence="4" id="KW-1185">Reference proteome</keyword>
<feature type="domain" description="Integrase catalytic" evidence="2">
    <location>
        <begin position="1"/>
        <end position="77"/>
    </location>
</feature>
<dbReference type="EMBL" id="BMAT01012761">
    <property type="protein sequence ID" value="GFR98746.1"/>
    <property type="molecule type" value="Genomic_DNA"/>
</dbReference>
<dbReference type="GO" id="GO:0015074">
    <property type="term" value="P:DNA integration"/>
    <property type="evidence" value="ECO:0007669"/>
    <property type="project" value="InterPro"/>
</dbReference>
<dbReference type="GO" id="GO:0003676">
    <property type="term" value="F:nucleic acid binding"/>
    <property type="evidence" value="ECO:0007669"/>
    <property type="project" value="InterPro"/>
</dbReference>
<dbReference type="FunFam" id="3.30.420.10:FF:000063">
    <property type="entry name" value="Retrovirus-related Pol polyprotein from transposon 297-like Protein"/>
    <property type="match status" value="1"/>
</dbReference>
<reference evidence="3 4" key="1">
    <citation type="journal article" date="2021" name="Elife">
        <title>Chloroplast acquisition without the gene transfer in kleptoplastic sea slugs, Plakobranchus ocellatus.</title>
        <authorList>
            <person name="Maeda T."/>
            <person name="Takahashi S."/>
            <person name="Yoshida T."/>
            <person name="Shimamura S."/>
            <person name="Takaki Y."/>
            <person name="Nagai Y."/>
            <person name="Toyoda A."/>
            <person name="Suzuki Y."/>
            <person name="Arimoto A."/>
            <person name="Ishii H."/>
            <person name="Satoh N."/>
            <person name="Nishiyama T."/>
            <person name="Hasebe M."/>
            <person name="Maruyama T."/>
            <person name="Minagawa J."/>
            <person name="Obokata J."/>
            <person name="Shigenobu S."/>
        </authorList>
    </citation>
    <scope>NUCLEOTIDE SEQUENCE [LARGE SCALE GENOMIC DNA]</scope>
</reference>
<evidence type="ECO:0000313" key="4">
    <source>
        <dbReference type="Proteomes" id="UP000762676"/>
    </source>
</evidence>
<dbReference type="PANTHER" id="PTHR37984">
    <property type="entry name" value="PROTEIN CBG26694"/>
    <property type="match status" value="1"/>
</dbReference>
<dbReference type="Gene3D" id="3.30.420.10">
    <property type="entry name" value="Ribonuclease H-like superfamily/Ribonuclease H"/>
    <property type="match status" value="1"/>
</dbReference>
<name>A0AAV4HNH3_9GAST</name>
<evidence type="ECO:0000256" key="1">
    <source>
        <dbReference type="SAM" id="MobiDB-lite"/>
    </source>
</evidence>
<proteinExistence type="predicted"/>
<feature type="region of interest" description="Disordered" evidence="1">
    <location>
        <begin position="201"/>
        <end position="268"/>
    </location>
</feature>
<dbReference type="PANTHER" id="PTHR37984:SF9">
    <property type="entry name" value="INTEGRASE CATALYTIC DOMAIN-CONTAINING PROTEIN"/>
    <property type="match status" value="1"/>
</dbReference>
<evidence type="ECO:0000259" key="2">
    <source>
        <dbReference type="PROSITE" id="PS50994"/>
    </source>
</evidence>
<dbReference type="InterPro" id="IPR036397">
    <property type="entry name" value="RNaseH_sf"/>
</dbReference>
<feature type="compositionally biased region" description="Acidic residues" evidence="1">
    <location>
        <begin position="220"/>
        <end position="229"/>
    </location>
</feature>
<dbReference type="InterPro" id="IPR012337">
    <property type="entry name" value="RNaseH-like_sf"/>
</dbReference>
<dbReference type="AlphaFoldDB" id="A0AAV4HNH3"/>
<dbReference type="SUPFAM" id="SSF53098">
    <property type="entry name" value="Ribonuclease H-like"/>
    <property type="match status" value="1"/>
</dbReference>
<protein>
    <submittedName>
        <fullName evidence="3">Pol polyprotein</fullName>
    </submittedName>
</protein>
<sequence length="268" mass="30742">MYLPSTSSHTVICKLKCCFARYGIPECVVSDNTRQFTFSEFEQFSREWNFKHITTSPRFPQSNGFAERAVKTAKKILNQDDIFLAILAYRSTPLTELGVSPAKPMFERNIRNTLPCLSKNLKHNCMNRETLESKDRKAKQRQKINYDRHHGVINLPELQPGDPVLVKADDEKHWKTQARVLQKVAPRSYIVRTDSKGDLRRNRRHLKKIPESNYSHMDQDDNLDLEPDQEFPPAAPVGLSTSSVAGTPLWKSAREKDFSSRSPTPTTP</sequence>
<gene>
    <name evidence="3" type="ORF">ElyMa_006357400</name>
</gene>
<dbReference type="Proteomes" id="UP000762676">
    <property type="component" value="Unassembled WGS sequence"/>
</dbReference>